<evidence type="ECO:0000313" key="3">
    <source>
        <dbReference type="Proteomes" id="UP001501479"/>
    </source>
</evidence>
<gene>
    <name evidence="2" type="ORF">GCM10022421_27930</name>
</gene>
<sequence length="602" mass="66160">MNRLKMKTRRSLLLCIGLLWPALAQALPLPAWLQVQATLARAQVPACPKEQAEGLALQLNEGRIEGRLQRLSLDLSCSRSGGGTAEGEGDALSLLLTLPAIDFHIDRLTLHLPEAIVTGVAELRHTRQHLEIIWHTDAGEARLELLPEQQGWRWQGELPGMLMTPVLQQPLFFNGGWQPGQPLRLAAEGELPPPLTGTWQLQLAAEQGESGWQLLPESRLKVARLRWKQLELNRLELAPVGNMMRNGPWRARLSWQPGRWQQQTLPGAALLLSGAGADRRQGAVTLELTRGLQLKGDWHYDRGLALTMPNQSLPVTEVWQWLNGWLALPVGLTFERGKLQLSLMAANLLDTGQPITLEATLAEGQLSYRDMHAEQLAASLQLQWDKARLRSIGPQALSAAQFDVGVPMTDIHAALNWRKGKPWLSGLTARAFGGQLAFAPMALSATPNGEVHLSDIELEQVLSYAGVTGLTGSGKLHGRLPFSFDPSFSINGGKAYSDNGWVSYQAGEPLLATGESNLSLGLTLGLLSDLRYQRLEADISMAATGEAVIDSRLRGQAPVMGKMHPVNFNYRHQENLLQLLASLRFAQELSERLPARLQGESE</sequence>
<dbReference type="InterPro" id="IPR021730">
    <property type="entry name" value="YdbH"/>
</dbReference>
<name>A0ABP7EK08_9GAMM</name>
<evidence type="ECO:0000313" key="2">
    <source>
        <dbReference type="EMBL" id="GAA3718260.1"/>
    </source>
</evidence>
<reference evidence="3" key="1">
    <citation type="journal article" date="2019" name="Int. J. Syst. Evol. Microbiol.">
        <title>The Global Catalogue of Microorganisms (GCM) 10K type strain sequencing project: providing services to taxonomists for standard genome sequencing and annotation.</title>
        <authorList>
            <consortium name="The Broad Institute Genomics Platform"/>
            <consortium name="The Broad Institute Genome Sequencing Center for Infectious Disease"/>
            <person name="Wu L."/>
            <person name="Ma J."/>
        </authorList>
    </citation>
    <scope>NUCLEOTIDE SEQUENCE [LARGE SCALE GENOMIC DNA]</scope>
    <source>
        <strain evidence="3">JCM 17329</strain>
    </source>
</reference>
<dbReference type="Pfam" id="PF11739">
    <property type="entry name" value="YdbH-like"/>
    <property type="match status" value="2"/>
</dbReference>
<protein>
    <recommendedName>
        <fullName evidence="4">Dicarboxylate transport domain-containing protein</fullName>
    </recommendedName>
</protein>
<dbReference type="Proteomes" id="UP001501479">
    <property type="component" value="Unassembled WGS sequence"/>
</dbReference>
<accession>A0ABP7EK08</accession>
<keyword evidence="3" id="KW-1185">Reference proteome</keyword>
<organism evidence="2 3">
    <name type="scientific">Oceanisphaera sediminis</name>
    <dbReference type="NCBI Taxonomy" id="981381"/>
    <lineage>
        <taxon>Bacteria</taxon>
        <taxon>Pseudomonadati</taxon>
        <taxon>Pseudomonadota</taxon>
        <taxon>Gammaproteobacteria</taxon>
        <taxon>Aeromonadales</taxon>
        <taxon>Aeromonadaceae</taxon>
        <taxon>Oceanisphaera</taxon>
    </lineage>
</organism>
<feature type="signal peptide" evidence="1">
    <location>
        <begin position="1"/>
        <end position="26"/>
    </location>
</feature>
<comment type="caution">
    <text evidence="2">The sequence shown here is derived from an EMBL/GenBank/DDBJ whole genome shotgun (WGS) entry which is preliminary data.</text>
</comment>
<dbReference type="EMBL" id="BAABDS010000039">
    <property type="protein sequence ID" value="GAA3718260.1"/>
    <property type="molecule type" value="Genomic_DNA"/>
</dbReference>
<evidence type="ECO:0008006" key="4">
    <source>
        <dbReference type="Google" id="ProtNLM"/>
    </source>
</evidence>
<evidence type="ECO:0000256" key="1">
    <source>
        <dbReference type="SAM" id="SignalP"/>
    </source>
</evidence>
<keyword evidence="1" id="KW-0732">Signal</keyword>
<feature type="chain" id="PRO_5046654861" description="Dicarboxylate transport domain-containing protein" evidence="1">
    <location>
        <begin position="27"/>
        <end position="602"/>
    </location>
</feature>
<proteinExistence type="predicted"/>